<accession>A0A0L6CNH0</accession>
<dbReference type="PANTHER" id="PTHR43046:SF12">
    <property type="entry name" value="GDP-MANNOSE MANNOSYL HYDROLASE"/>
    <property type="match status" value="1"/>
</dbReference>
<dbReference type="InterPro" id="IPR020084">
    <property type="entry name" value="NUDIX_hydrolase_CS"/>
</dbReference>
<dbReference type="InterPro" id="IPR020476">
    <property type="entry name" value="Nudix_hydrolase"/>
</dbReference>
<evidence type="ECO:0000313" key="7">
    <source>
        <dbReference type="EMBL" id="KNX39200.1"/>
    </source>
</evidence>
<comment type="cofactor">
    <cofactor evidence="1">
        <name>Mg(2+)</name>
        <dbReference type="ChEBI" id="CHEBI:18420"/>
    </cofactor>
</comment>
<dbReference type="Gene3D" id="3.90.79.10">
    <property type="entry name" value="Nucleoside Triphosphate Pyrophosphohydrolase"/>
    <property type="match status" value="1"/>
</dbReference>
<dbReference type="GO" id="GO:0016787">
    <property type="term" value="F:hydrolase activity"/>
    <property type="evidence" value="ECO:0007669"/>
    <property type="project" value="UniProtKB-KW"/>
</dbReference>
<dbReference type="CDD" id="cd04685">
    <property type="entry name" value="NUDIX_Hydrolase"/>
    <property type="match status" value="1"/>
</dbReference>
<evidence type="ECO:0000256" key="2">
    <source>
        <dbReference type="ARBA" id="ARBA00005582"/>
    </source>
</evidence>
<evidence type="ECO:0000256" key="5">
    <source>
        <dbReference type="RuleBase" id="RU003476"/>
    </source>
</evidence>
<keyword evidence="3 5" id="KW-0378">Hydrolase</keyword>
<dbReference type="InterPro" id="IPR015797">
    <property type="entry name" value="NUDIX_hydrolase-like_dom_sf"/>
</dbReference>
<comment type="similarity">
    <text evidence="2 5">Belongs to the Nudix hydrolase family.</text>
</comment>
<dbReference type="PROSITE" id="PS00893">
    <property type="entry name" value="NUDIX_BOX"/>
    <property type="match status" value="1"/>
</dbReference>
<dbReference type="EMBL" id="LAIR01000002">
    <property type="protein sequence ID" value="KNX39200.1"/>
    <property type="molecule type" value="Genomic_DNA"/>
</dbReference>
<name>A0A0L6CNH0_9MICO</name>
<evidence type="ECO:0000259" key="6">
    <source>
        <dbReference type="PROSITE" id="PS51462"/>
    </source>
</evidence>
<evidence type="ECO:0000256" key="1">
    <source>
        <dbReference type="ARBA" id="ARBA00001946"/>
    </source>
</evidence>
<dbReference type="AlphaFoldDB" id="A0A0L6CNH0"/>
<gene>
    <name evidence="7" type="ORF">VV01_04710</name>
</gene>
<comment type="caution">
    <text evidence="7">The sequence shown here is derived from an EMBL/GenBank/DDBJ whole genome shotgun (WGS) entry which is preliminary data.</text>
</comment>
<evidence type="ECO:0000313" key="8">
    <source>
        <dbReference type="Proteomes" id="UP000037397"/>
    </source>
</evidence>
<dbReference type="PANTHER" id="PTHR43046">
    <property type="entry name" value="GDP-MANNOSE MANNOSYL HYDROLASE"/>
    <property type="match status" value="1"/>
</dbReference>
<organism evidence="7 8">
    <name type="scientific">Luteipulveratus halotolerans</name>
    <dbReference type="NCBI Taxonomy" id="1631356"/>
    <lineage>
        <taxon>Bacteria</taxon>
        <taxon>Bacillati</taxon>
        <taxon>Actinomycetota</taxon>
        <taxon>Actinomycetes</taxon>
        <taxon>Micrococcales</taxon>
        <taxon>Dermacoccaceae</taxon>
        <taxon>Luteipulveratus</taxon>
    </lineage>
</organism>
<dbReference type="Proteomes" id="UP000037397">
    <property type="component" value="Unassembled WGS sequence"/>
</dbReference>
<proteinExistence type="inferred from homology"/>
<dbReference type="PROSITE" id="PS51462">
    <property type="entry name" value="NUDIX"/>
    <property type="match status" value="1"/>
</dbReference>
<dbReference type="SUPFAM" id="SSF55811">
    <property type="entry name" value="Nudix"/>
    <property type="match status" value="1"/>
</dbReference>
<dbReference type="Pfam" id="PF00293">
    <property type="entry name" value="NUDIX"/>
    <property type="match status" value="1"/>
</dbReference>
<dbReference type="PRINTS" id="PR00502">
    <property type="entry name" value="NUDIXFAMILY"/>
</dbReference>
<dbReference type="STRING" id="1631356.VV01_04710"/>
<evidence type="ECO:0000256" key="3">
    <source>
        <dbReference type="ARBA" id="ARBA00022801"/>
    </source>
</evidence>
<dbReference type="InterPro" id="IPR000086">
    <property type="entry name" value="NUDIX_hydrolase_dom"/>
</dbReference>
<keyword evidence="4" id="KW-0460">Magnesium</keyword>
<reference evidence="8" key="1">
    <citation type="submission" date="2015-03" db="EMBL/GenBank/DDBJ databases">
        <title>Luteipulveratus halotolerans sp. nov., a novel actinobacterium (Dermacoccaceae) from Sarawak, Malaysia.</title>
        <authorList>
            <person name="Juboi H."/>
            <person name="Basik A."/>
            <person name="Shamsul S.S."/>
            <person name="Arnold P."/>
            <person name="Schmitt E.K."/>
            <person name="Sanglier J.-J."/>
            <person name="Yeo T."/>
        </authorList>
    </citation>
    <scope>NUCLEOTIDE SEQUENCE [LARGE SCALE GENOMIC DNA]</scope>
    <source>
        <strain evidence="8">C296001</strain>
    </source>
</reference>
<feature type="domain" description="Nudix hydrolase" evidence="6">
    <location>
        <begin position="11"/>
        <end position="154"/>
    </location>
</feature>
<protein>
    <submittedName>
        <fullName evidence="7">NUDIX hydrolase</fullName>
    </submittedName>
</protein>
<sequence>MPADPSQRRHVVRSTVRVLLVDEHERVLMFEDSDAGVGARWWILPGGGIDPGESDLEAVLREVREETGLCLRPTEVVGPLAHRHVVHGYSDQVVDQDDTFYGARVAAFEVSTEGFTAEEQITVLQHRWWSRTDLASTDEEVWPLVLDELWDLLEAPPSAVVELADVEESSVPVA</sequence>
<evidence type="ECO:0000256" key="4">
    <source>
        <dbReference type="ARBA" id="ARBA00022842"/>
    </source>
</evidence>
<keyword evidence="8" id="KW-1185">Reference proteome</keyword>